<feature type="compositionally biased region" description="Basic and acidic residues" evidence="1">
    <location>
        <begin position="453"/>
        <end position="465"/>
    </location>
</feature>
<keyword evidence="3" id="KW-1185">Reference proteome</keyword>
<gene>
    <name evidence="2" type="ORF">HPB52_011195</name>
</gene>
<comment type="caution">
    <text evidence="2">The sequence shown here is derived from an EMBL/GenBank/DDBJ whole genome shotgun (WGS) entry which is preliminary data.</text>
</comment>
<evidence type="ECO:0008006" key="4">
    <source>
        <dbReference type="Google" id="ProtNLM"/>
    </source>
</evidence>
<evidence type="ECO:0000313" key="3">
    <source>
        <dbReference type="Proteomes" id="UP000821837"/>
    </source>
</evidence>
<dbReference type="VEuPathDB" id="VectorBase:RSAN_029869"/>
<dbReference type="SUPFAM" id="SSF56219">
    <property type="entry name" value="DNase I-like"/>
    <property type="match status" value="1"/>
</dbReference>
<evidence type="ECO:0000256" key="1">
    <source>
        <dbReference type="SAM" id="MobiDB-lite"/>
    </source>
</evidence>
<feature type="region of interest" description="Disordered" evidence="1">
    <location>
        <begin position="512"/>
        <end position="531"/>
    </location>
</feature>
<accession>A0A9D4PZE4</accession>
<evidence type="ECO:0000313" key="2">
    <source>
        <dbReference type="EMBL" id="KAH7961668.1"/>
    </source>
</evidence>
<feature type="compositionally biased region" description="Polar residues" evidence="1">
    <location>
        <begin position="227"/>
        <end position="239"/>
    </location>
</feature>
<dbReference type="Gene3D" id="3.60.10.10">
    <property type="entry name" value="Endonuclease/exonuclease/phosphatase"/>
    <property type="match status" value="1"/>
</dbReference>
<dbReference type="EMBL" id="JABSTV010001249">
    <property type="protein sequence ID" value="KAH7961668.1"/>
    <property type="molecule type" value="Genomic_DNA"/>
</dbReference>
<dbReference type="AlphaFoldDB" id="A0A9D4PZE4"/>
<reference evidence="2" key="2">
    <citation type="submission" date="2021-09" db="EMBL/GenBank/DDBJ databases">
        <authorList>
            <person name="Jia N."/>
            <person name="Wang J."/>
            <person name="Shi W."/>
            <person name="Du L."/>
            <person name="Sun Y."/>
            <person name="Zhan W."/>
            <person name="Jiang J."/>
            <person name="Wang Q."/>
            <person name="Zhang B."/>
            <person name="Ji P."/>
            <person name="Sakyi L.B."/>
            <person name="Cui X."/>
            <person name="Yuan T."/>
            <person name="Jiang B."/>
            <person name="Yang W."/>
            <person name="Lam T.T.-Y."/>
            <person name="Chang Q."/>
            <person name="Ding S."/>
            <person name="Wang X."/>
            <person name="Zhu J."/>
            <person name="Ruan X."/>
            <person name="Zhao L."/>
            <person name="Wei J."/>
            <person name="Que T."/>
            <person name="Du C."/>
            <person name="Cheng J."/>
            <person name="Dai P."/>
            <person name="Han X."/>
            <person name="Huang E."/>
            <person name="Gao Y."/>
            <person name="Liu J."/>
            <person name="Shao H."/>
            <person name="Ye R."/>
            <person name="Li L."/>
            <person name="Wei W."/>
            <person name="Wang X."/>
            <person name="Wang C."/>
            <person name="Huo Q."/>
            <person name="Li W."/>
            <person name="Guo W."/>
            <person name="Chen H."/>
            <person name="Chen S."/>
            <person name="Zhou L."/>
            <person name="Zhou L."/>
            <person name="Ni X."/>
            <person name="Tian J."/>
            <person name="Zhou Y."/>
            <person name="Sheng Y."/>
            <person name="Liu T."/>
            <person name="Pan Y."/>
            <person name="Xia L."/>
            <person name="Li J."/>
            <person name="Zhao F."/>
            <person name="Cao W."/>
        </authorList>
    </citation>
    <scope>NUCLEOTIDE SEQUENCE</scope>
    <source>
        <strain evidence="2">Rsan-2018</strain>
        <tissue evidence="2">Larvae</tissue>
    </source>
</reference>
<sequence length="671" mass="74196">MISRGVTTSDVSGHVSSALRRYRLLGRRLAVKPSPQLLLGSLLVCTLSPVCSDCYLGRCFLSSSAAPPLALPSAAIAASINRVQSSVLPTDVPLLEDMDVLHAPDNLTASVEPPTSTRNSAAVVMPSRVLLLPDTNPFAPLWELEEQNNIEGKSDNASRQARIISTAPNGEKRARGSLLPTPEREYTNVPGDFSHARRASHMLPASTRHQDEGGSWLPVSYRRKQQNRATVAPTPSSGSPLKYPHTEDPLPEFTVRYLGRSNQLAVDAAEPEVRNALRAIASLPLSGKNVPFHAYEAVSQDQIRDIIRNAGDMTSEQLMKSLHCRKCKILQARPIGHKGTAMVIFEGNSLPYKVGLRSFTIRVFPYRARVSVCDICHKIGHHKEQCPNTMTARCSTCGLRQHEEGTHCPNAEPKCRSCGGSHLATATNCPKRREINKKIEQKRKPAAKRQRNKREAQGHQRRNPETEQGSPRTILKPTRQSFYTGPPARPAAQSEVGRGITFADVATQAKAHLTNGGSNGEPHPSCSTLASSLSQPASACRLGIKQCSPRGRRIMQDASEYRLTLLNTPQTHTRLAQTARQADTSPDLTWSTRPQLFRWEVLDDCMGSDHFPILIFRTGYANTKKPNATTRLSHITHWDKYREFLQQQPPAKNTDAWYRSYAQQSGKPRRT</sequence>
<feature type="region of interest" description="Disordered" evidence="1">
    <location>
        <begin position="224"/>
        <end position="244"/>
    </location>
</feature>
<feature type="compositionally biased region" description="Basic and acidic residues" evidence="1">
    <location>
        <begin position="431"/>
        <end position="443"/>
    </location>
</feature>
<feature type="region of interest" description="Disordered" evidence="1">
    <location>
        <begin position="429"/>
        <end position="495"/>
    </location>
</feature>
<dbReference type="VEuPathDB" id="VectorBase:RSAN_049026"/>
<name>A0A9D4PZE4_RHISA</name>
<proteinExistence type="predicted"/>
<organism evidence="2 3">
    <name type="scientific">Rhipicephalus sanguineus</name>
    <name type="common">Brown dog tick</name>
    <name type="synonym">Ixodes sanguineus</name>
    <dbReference type="NCBI Taxonomy" id="34632"/>
    <lineage>
        <taxon>Eukaryota</taxon>
        <taxon>Metazoa</taxon>
        <taxon>Ecdysozoa</taxon>
        <taxon>Arthropoda</taxon>
        <taxon>Chelicerata</taxon>
        <taxon>Arachnida</taxon>
        <taxon>Acari</taxon>
        <taxon>Parasitiformes</taxon>
        <taxon>Ixodida</taxon>
        <taxon>Ixodoidea</taxon>
        <taxon>Ixodidae</taxon>
        <taxon>Rhipicephalinae</taxon>
        <taxon>Rhipicephalus</taxon>
        <taxon>Rhipicephalus</taxon>
    </lineage>
</organism>
<dbReference type="Proteomes" id="UP000821837">
    <property type="component" value="Chromosome 3"/>
</dbReference>
<reference evidence="2" key="1">
    <citation type="journal article" date="2020" name="Cell">
        <title>Large-Scale Comparative Analyses of Tick Genomes Elucidate Their Genetic Diversity and Vector Capacities.</title>
        <authorList>
            <consortium name="Tick Genome and Microbiome Consortium (TIGMIC)"/>
            <person name="Jia N."/>
            <person name="Wang J."/>
            <person name="Shi W."/>
            <person name="Du L."/>
            <person name="Sun Y."/>
            <person name="Zhan W."/>
            <person name="Jiang J.F."/>
            <person name="Wang Q."/>
            <person name="Zhang B."/>
            <person name="Ji P."/>
            <person name="Bell-Sakyi L."/>
            <person name="Cui X.M."/>
            <person name="Yuan T.T."/>
            <person name="Jiang B.G."/>
            <person name="Yang W.F."/>
            <person name="Lam T.T."/>
            <person name="Chang Q.C."/>
            <person name="Ding S.J."/>
            <person name="Wang X.J."/>
            <person name="Zhu J.G."/>
            <person name="Ruan X.D."/>
            <person name="Zhao L."/>
            <person name="Wei J.T."/>
            <person name="Ye R.Z."/>
            <person name="Que T.C."/>
            <person name="Du C.H."/>
            <person name="Zhou Y.H."/>
            <person name="Cheng J.X."/>
            <person name="Dai P.F."/>
            <person name="Guo W.B."/>
            <person name="Han X.H."/>
            <person name="Huang E.J."/>
            <person name="Li L.F."/>
            <person name="Wei W."/>
            <person name="Gao Y.C."/>
            <person name="Liu J.Z."/>
            <person name="Shao H.Z."/>
            <person name="Wang X."/>
            <person name="Wang C.C."/>
            <person name="Yang T.C."/>
            <person name="Huo Q.B."/>
            <person name="Li W."/>
            <person name="Chen H.Y."/>
            <person name="Chen S.E."/>
            <person name="Zhou L.G."/>
            <person name="Ni X.B."/>
            <person name="Tian J.H."/>
            <person name="Sheng Y."/>
            <person name="Liu T."/>
            <person name="Pan Y.S."/>
            <person name="Xia L.Y."/>
            <person name="Li J."/>
            <person name="Zhao F."/>
            <person name="Cao W.C."/>
        </authorList>
    </citation>
    <scope>NUCLEOTIDE SEQUENCE</scope>
    <source>
        <strain evidence="2">Rsan-2018</strain>
    </source>
</reference>
<dbReference type="InterPro" id="IPR036691">
    <property type="entry name" value="Endo/exonu/phosph_ase_sf"/>
</dbReference>
<protein>
    <recommendedName>
        <fullName evidence="4">Tick transposon</fullName>
    </recommendedName>
</protein>